<gene>
    <name evidence="1" type="ORF">PPACK8108_LOCUS24185</name>
</gene>
<accession>A0AAV0BSA9</accession>
<evidence type="ECO:0000313" key="2">
    <source>
        <dbReference type="Proteomes" id="UP001153365"/>
    </source>
</evidence>
<organism evidence="1 2">
    <name type="scientific">Phakopsora pachyrhizi</name>
    <name type="common">Asian soybean rust disease fungus</name>
    <dbReference type="NCBI Taxonomy" id="170000"/>
    <lineage>
        <taxon>Eukaryota</taxon>
        <taxon>Fungi</taxon>
        <taxon>Dikarya</taxon>
        <taxon>Basidiomycota</taxon>
        <taxon>Pucciniomycotina</taxon>
        <taxon>Pucciniomycetes</taxon>
        <taxon>Pucciniales</taxon>
        <taxon>Phakopsoraceae</taxon>
        <taxon>Phakopsora</taxon>
    </lineage>
</organism>
<dbReference type="Proteomes" id="UP001153365">
    <property type="component" value="Unassembled WGS sequence"/>
</dbReference>
<reference evidence="1" key="1">
    <citation type="submission" date="2022-06" db="EMBL/GenBank/DDBJ databases">
        <authorList>
            <consortium name="SYNGENTA / RWTH Aachen University"/>
        </authorList>
    </citation>
    <scope>NUCLEOTIDE SEQUENCE</scope>
</reference>
<sequence length="181" mass="20508">MEQTDLSNPISAGEHLVGTQCINDDFERTSILHPFIHTDLPIFLLCCHCLPAVLKELIKDGEIPSAGFDPIKPFSKRLEELRQMSNNLLSILNINLKASQSVFVKMRLRKTHLNIFLQVFGQLNDLDCKSWIDKDSKTQHSSLTAQSNFVDSISTLKDLKRELNDLGDSDYSAVMELITEF</sequence>
<dbReference type="EMBL" id="CALTRL010006046">
    <property type="protein sequence ID" value="CAH7689114.1"/>
    <property type="molecule type" value="Genomic_DNA"/>
</dbReference>
<dbReference type="AlphaFoldDB" id="A0AAV0BSA9"/>
<name>A0AAV0BSA9_PHAPC</name>
<evidence type="ECO:0000313" key="1">
    <source>
        <dbReference type="EMBL" id="CAH7689114.1"/>
    </source>
</evidence>
<comment type="caution">
    <text evidence="1">The sequence shown here is derived from an EMBL/GenBank/DDBJ whole genome shotgun (WGS) entry which is preliminary data.</text>
</comment>
<keyword evidence="2" id="KW-1185">Reference proteome</keyword>
<protein>
    <submittedName>
        <fullName evidence="1">Uncharacterized protein</fullName>
    </submittedName>
</protein>
<proteinExistence type="predicted"/>